<dbReference type="PANTHER" id="PTHR28158">
    <property type="entry name" value="37S RIBOSOMAL PROTEIN S35, MITOCHONDRIAL"/>
    <property type="match status" value="1"/>
</dbReference>
<proteinExistence type="predicted"/>
<reference evidence="3" key="1">
    <citation type="journal article" date="2013" name="Genome Announc.">
        <title>Draft genome sequence of the ascomycete Phaeoacremonium aleophilum strain UCR-PA7, a causal agent of the esca disease complex in grapevines.</title>
        <authorList>
            <person name="Blanco-Ulate B."/>
            <person name="Rolshausen P."/>
            <person name="Cantu D."/>
        </authorList>
    </citation>
    <scope>NUCLEOTIDE SEQUENCE [LARGE SCALE GENOMIC DNA]</scope>
    <source>
        <strain evidence="3">UCR-PA7</strain>
    </source>
</reference>
<accession>R8B901</accession>
<dbReference type="InterPro" id="IPR021036">
    <property type="entry name" value="Ribosomal_mS45"/>
</dbReference>
<dbReference type="Pfam" id="PF12298">
    <property type="entry name" value="Bot1p"/>
    <property type="match status" value="1"/>
</dbReference>
<evidence type="ECO:0000313" key="3">
    <source>
        <dbReference type="Proteomes" id="UP000014074"/>
    </source>
</evidence>
<dbReference type="EMBL" id="KB933375">
    <property type="protein sequence ID" value="EON95789.1"/>
    <property type="molecule type" value="Genomic_DNA"/>
</dbReference>
<organism evidence="2 3">
    <name type="scientific">Phaeoacremonium minimum (strain UCR-PA7)</name>
    <name type="common">Esca disease fungus</name>
    <name type="synonym">Togninia minima</name>
    <dbReference type="NCBI Taxonomy" id="1286976"/>
    <lineage>
        <taxon>Eukaryota</taxon>
        <taxon>Fungi</taxon>
        <taxon>Dikarya</taxon>
        <taxon>Ascomycota</taxon>
        <taxon>Pezizomycotina</taxon>
        <taxon>Sordariomycetes</taxon>
        <taxon>Sordariomycetidae</taxon>
        <taxon>Togniniales</taxon>
        <taxon>Togniniaceae</taxon>
        <taxon>Phaeoacremonium</taxon>
    </lineage>
</organism>
<dbReference type="PANTHER" id="PTHR28158:SF1">
    <property type="entry name" value="SMALL RIBOSOMAL SUBUNIT PROTEIN MS45"/>
    <property type="match status" value="1"/>
</dbReference>
<dbReference type="GeneID" id="19329640"/>
<dbReference type="KEGG" id="tmn:UCRPA7_8758"/>
<dbReference type="GO" id="GO:0032543">
    <property type="term" value="P:mitochondrial translation"/>
    <property type="evidence" value="ECO:0007669"/>
    <property type="project" value="TreeGrafter"/>
</dbReference>
<evidence type="ECO:0000256" key="1">
    <source>
        <dbReference type="SAM" id="MobiDB-lite"/>
    </source>
</evidence>
<dbReference type="GO" id="GO:0005763">
    <property type="term" value="C:mitochondrial small ribosomal subunit"/>
    <property type="evidence" value="ECO:0007669"/>
    <property type="project" value="TreeGrafter"/>
</dbReference>
<feature type="compositionally biased region" description="Basic and acidic residues" evidence="1">
    <location>
        <begin position="1"/>
        <end position="11"/>
    </location>
</feature>
<name>R8B901_PHAM7</name>
<dbReference type="Proteomes" id="UP000014074">
    <property type="component" value="Unassembled WGS sequence"/>
</dbReference>
<dbReference type="GO" id="GO:0003735">
    <property type="term" value="F:structural constituent of ribosome"/>
    <property type="evidence" value="ECO:0007669"/>
    <property type="project" value="TreeGrafter"/>
</dbReference>
<protein>
    <submittedName>
        <fullName evidence="2">Uncharacterized protein</fullName>
    </submittedName>
</protein>
<keyword evidence="3" id="KW-1185">Reference proteome</keyword>
<feature type="region of interest" description="Disordered" evidence="1">
    <location>
        <begin position="1"/>
        <end position="27"/>
    </location>
</feature>
<sequence length="274" mass="31576">MRLWLQDEGKKFKTHSPGSGPNYMGSPYQPLQPFPENPNFLSERVLSEDAREMIWEKIMRHGESIKAVSAELGVDMRRVAAVVRLKEVEKDWVSKGIPLAKPYAKAVMDMLPQTRYRPGEKNAHEPINELHVHSHTMQQLFLPTSESRQFTREDAAKAFHDKMMSPDKRVPHPELIGMHREILSGSDEVDSFEKFKQQAAVSEREIAAREVRKAQLEEERTTRVDSGRFEFRFKEINVDDVGKDGRSRKGTGWRYGVPFYDRKRGQVKIPTSVG</sequence>
<dbReference type="HOGENOM" id="CLU_049223_0_0_1"/>
<dbReference type="AlphaFoldDB" id="R8B901"/>
<dbReference type="OrthoDB" id="10052321at2759"/>
<dbReference type="RefSeq" id="XP_007919459.1">
    <property type="nucleotide sequence ID" value="XM_007921268.1"/>
</dbReference>
<dbReference type="eggNOG" id="ENOG502QVMS">
    <property type="taxonomic scope" value="Eukaryota"/>
</dbReference>
<gene>
    <name evidence="2" type="ORF">UCRPA7_8758</name>
</gene>
<evidence type="ECO:0000313" key="2">
    <source>
        <dbReference type="EMBL" id="EON95789.1"/>
    </source>
</evidence>